<proteinExistence type="predicted"/>
<evidence type="ECO:0000313" key="1">
    <source>
        <dbReference type="EMBL" id="KIK73413.1"/>
    </source>
</evidence>
<name>A0A0D0CD33_9AGAM</name>
<dbReference type="OrthoDB" id="10310869at2759"/>
<protein>
    <submittedName>
        <fullName evidence="1">Uncharacterized protein</fullName>
    </submittedName>
</protein>
<gene>
    <name evidence="1" type="ORF">PAXRUDRAFT_178497</name>
</gene>
<accession>A0A0D0CD33</accession>
<keyword evidence="2" id="KW-1185">Reference proteome</keyword>
<reference evidence="2" key="2">
    <citation type="submission" date="2015-01" db="EMBL/GenBank/DDBJ databases">
        <title>Evolutionary Origins and Diversification of the Mycorrhizal Mutualists.</title>
        <authorList>
            <consortium name="DOE Joint Genome Institute"/>
            <consortium name="Mycorrhizal Genomics Consortium"/>
            <person name="Kohler A."/>
            <person name="Kuo A."/>
            <person name="Nagy L.G."/>
            <person name="Floudas D."/>
            <person name="Copeland A."/>
            <person name="Barry K.W."/>
            <person name="Cichocki N."/>
            <person name="Veneault-Fourrey C."/>
            <person name="LaButti K."/>
            <person name="Lindquist E.A."/>
            <person name="Lipzen A."/>
            <person name="Lundell T."/>
            <person name="Morin E."/>
            <person name="Murat C."/>
            <person name="Riley R."/>
            <person name="Ohm R."/>
            <person name="Sun H."/>
            <person name="Tunlid A."/>
            <person name="Henrissat B."/>
            <person name="Grigoriev I.V."/>
            <person name="Hibbett D.S."/>
            <person name="Martin F."/>
        </authorList>
    </citation>
    <scope>NUCLEOTIDE SEQUENCE [LARGE SCALE GENOMIC DNA]</scope>
    <source>
        <strain evidence="2">Ve08.2h10</strain>
    </source>
</reference>
<sequence length="227" mass="25058">MDFFLQSLLGLAMDRSWTDTTTDMNIMSVACDLCAIFDHFPPSNEVRQQNIFWHQVRSIMSTITNLIGQATLQGLSPIRPPILQYLSCHAAAMEAHGFNQADLPVINAETAETTFHAIVMAPVNKWWSDAAALEQDPDAMKWEYMLNLHRDDALWCIIKGIYQQSCGQEVPSQSPSRILHSLSNGIERALSDVKQAIGSIQADIKKTSAALASLLSNGPGSELDTLI</sequence>
<reference evidence="1 2" key="1">
    <citation type="submission" date="2014-04" db="EMBL/GenBank/DDBJ databases">
        <authorList>
            <consortium name="DOE Joint Genome Institute"/>
            <person name="Kuo A."/>
            <person name="Kohler A."/>
            <person name="Jargeat P."/>
            <person name="Nagy L.G."/>
            <person name="Floudas D."/>
            <person name="Copeland A."/>
            <person name="Barry K.W."/>
            <person name="Cichocki N."/>
            <person name="Veneault-Fourrey C."/>
            <person name="LaButti K."/>
            <person name="Lindquist E.A."/>
            <person name="Lipzen A."/>
            <person name="Lundell T."/>
            <person name="Morin E."/>
            <person name="Murat C."/>
            <person name="Sun H."/>
            <person name="Tunlid A."/>
            <person name="Henrissat B."/>
            <person name="Grigoriev I.V."/>
            <person name="Hibbett D.S."/>
            <person name="Martin F."/>
            <person name="Nordberg H.P."/>
            <person name="Cantor M.N."/>
            <person name="Hua S.X."/>
        </authorList>
    </citation>
    <scope>NUCLEOTIDE SEQUENCE [LARGE SCALE GENOMIC DNA]</scope>
    <source>
        <strain evidence="1 2">Ve08.2h10</strain>
    </source>
</reference>
<dbReference type="AlphaFoldDB" id="A0A0D0CD33"/>
<dbReference type="Proteomes" id="UP000054538">
    <property type="component" value="Unassembled WGS sequence"/>
</dbReference>
<dbReference type="HOGENOM" id="CLU_068505_0_0_1"/>
<dbReference type="EMBL" id="KN829774">
    <property type="protein sequence ID" value="KIK73413.1"/>
    <property type="molecule type" value="Genomic_DNA"/>
</dbReference>
<organism evidence="1 2">
    <name type="scientific">Paxillus rubicundulus Ve08.2h10</name>
    <dbReference type="NCBI Taxonomy" id="930991"/>
    <lineage>
        <taxon>Eukaryota</taxon>
        <taxon>Fungi</taxon>
        <taxon>Dikarya</taxon>
        <taxon>Basidiomycota</taxon>
        <taxon>Agaricomycotina</taxon>
        <taxon>Agaricomycetes</taxon>
        <taxon>Agaricomycetidae</taxon>
        <taxon>Boletales</taxon>
        <taxon>Paxilineae</taxon>
        <taxon>Paxillaceae</taxon>
        <taxon>Paxillus</taxon>
    </lineage>
</organism>
<dbReference type="InParanoid" id="A0A0D0CD33"/>
<evidence type="ECO:0000313" key="2">
    <source>
        <dbReference type="Proteomes" id="UP000054538"/>
    </source>
</evidence>